<dbReference type="RefSeq" id="XP_018017361.1">
    <property type="nucleotide sequence ID" value="XM_018161872.2"/>
</dbReference>
<organism evidence="3 5">
    <name type="scientific">Hyalella azteca</name>
    <name type="common">Amphipod</name>
    <dbReference type="NCBI Taxonomy" id="294128"/>
    <lineage>
        <taxon>Eukaryota</taxon>
        <taxon>Metazoa</taxon>
        <taxon>Ecdysozoa</taxon>
        <taxon>Arthropoda</taxon>
        <taxon>Crustacea</taxon>
        <taxon>Multicrustacea</taxon>
        <taxon>Malacostraca</taxon>
        <taxon>Eumalacostraca</taxon>
        <taxon>Peracarida</taxon>
        <taxon>Amphipoda</taxon>
        <taxon>Senticaudata</taxon>
        <taxon>Talitrida</taxon>
        <taxon>Talitroidea</taxon>
        <taxon>Hyalellidae</taxon>
        <taxon>Hyalella</taxon>
    </lineage>
</organism>
<evidence type="ECO:0000259" key="2">
    <source>
        <dbReference type="Pfam" id="PF01509"/>
    </source>
</evidence>
<dbReference type="SUPFAM" id="SSF55120">
    <property type="entry name" value="Pseudouridine synthase"/>
    <property type="match status" value="1"/>
</dbReference>
<evidence type="ECO:0000313" key="3">
    <source>
        <dbReference type="Proteomes" id="UP000694843"/>
    </source>
</evidence>
<evidence type="ECO:0000256" key="1">
    <source>
        <dbReference type="ARBA" id="ARBA00008999"/>
    </source>
</evidence>
<dbReference type="Pfam" id="PF01509">
    <property type="entry name" value="TruB_N"/>
    <property type="match status" value="1"/>
</dbReference>
<feature type="domain" description="Pseudouridine synthase II N-terminal" evidence="2">
    <location>
        <begin position="100"/>
        <end position="228"/>
    </location>
</feature>
<evidence type="ECO:0000313" key="6">
    <source>
        <dbReference type="RefSeq" id="XP_047739789.1"/>
    </source>
</evidence>
<accession>A0A8B7NUG0</accession>
<reference evidence="4 5" key="1">
    <citation type="submission" date="2025-04" db="UniProtKB">
        <authorList>
            <consortium name="RefSeq"/>
        </authorList>
    </citation>
    <scope>IDENTIFICATION</scope>
    <source>
        <tissue evidence="4 5">Whole organism</tissue>
    </source>
</reference>
<name>A0A8B7NUG0_HYAAZ</name>
<dbReference type="PANTHER" id="PTHR13195">
    <property type="entry name" value="PSEUDOURIDINE SYNTHASE-RELATED"/>
    <property type="match status" value="1"/>
</dbReference>
<sequence>MTVQQIFLRTAPEAWSCLKGIFCIYKPPRISMKKVVDCISWNLTDELNKMKYFKPDELGNAKGGVHTSLKHVDYTYHPLALGELYHKADFTFSFVDKMLPIVSGVCVIGLGEESRSVAKKLKAAQLLSTYTLEGKLGVATRDYYYTGNAVERTTYDHVTASRLERVLMKIQSHNQRRLIDQLGLLPNSQAAYEVLSKGLVRPNAVQEVVLYGIKLIEFKRPHFSIEVTGVNIHADYLLNLINDIGLMARSTAHTLQIRCIRQGSFTLDLALIRKQWFAEHIINNIAVCKPFITKMEHEHVNLLSLQDYQEEQRIVYKKQLEEKISVPSEDIKLLGPSKDVNLDEK</sequence>
<dbReference type="KEGG" id="hazt:108673977"/>
<dbReference type="InterPro" id="IPR002501">
    <property type="entry name" value="PsdUridine_synth_N"/>
</dbReference>
<proteinExistence type="inferred from homology"/>
<dbReference type="GO" id="GO:0009982">
    <property type="term" value="F:pseudouridine synthase activity"/>
    <property type="evidence" value="ECO:0007669"/>
    <property type="project" value="InterPro"/>
</dbReference>
<dbReference type="Proteomes" id="UP000694843">
    <property type="component" value="Unplaced"/>
</dbReference>
<evidence type="ECO:0000313" key="5">
    <source>
        <dbReference type="RefSeq" id="XP_018017362.1"/>
    </source>
</evidence>
<dbReference type="OMA" id="YHVTARM"/>
<dbReference type="AlphaFoldDB" id="A0A8B7NUG0"/>
<dbReference type="PANTHER" id="PTHR13195:SF0">
    <property type="entry name" value="PSEUDOURIDYLATE SYNTHASE TRUB2, MITOCHONDRIAL"/>
    <property type="match status" value="1"/>
</dbReference>
<gene>
    <name evidence="4 5 6" type="primary">LOC108673977</name>
</gene>
<dbReference type="InterPro" id="IPR020103">
    <property type="entry name" value="PsdUridine_synth_cat_dom_sf"/>
</dbReference>
<dbReference type="GO" id="GO:0006396">
    <property type="term" value="P:RNA processing"/>
    <property type="evidence" value="ECO:0007669"/>
    <property type="project" value="InterPro"/>
</dbReference>
<dbReference type="GO" id="GO:0003723">
    <property type="term" value="F:RNA binding"/>
    <property type="evidence" value="ECO:0007669"/>
    <property type="project" value="InterPro"/>
</dbReference>
<dbReference type="InterPro" id="IPR039048">
    <property type="entry name" value="Trub2"/>
</dbReference>
<dbReference type="RefSeq" id="XP_047739789.1">
    <property type="nucleotide sequence ID" value="XM_047883833.1"/>
</dbReference>
<dbReference type="GO" id="GO:0001522">
    <property type="term" value="P:pseudouridine synthesis"/>
    <property type="evidence" value="ECO:0007669"/>
    <property type="project" value="InterPro"/>
</dbReference>
<dbReference type="RefSeq" id="XP_018017362.1">
    <property type="nucleotide sequence ID" value="XM_018161873.2"/>
</dbReference>
<keyword evidence="3" id="KW-1185">Reference proteome</keyword>
<protein>
    <submittedName>
        <fullName evidence="4 5">Mitochondrial mRNA pseudouridine synthase Trub2</fullName>
    </submittedName>
</protein>
<dbReference type="Gene3D" id="3.30.2350.10">
    <property type="entry name" value="Pseudouridine synthase"/>
    <property type="match status" value="1"/>
</dbReference>
<comment type="similarity">
    <text evidence="1">Belongs to the pseudouridine synthase TruB family.</text>
</comment>
<dbReference type="GeneID" id="108673977"/>
<evidence type="ECO:0000313" key="4">
    <source>
        <dbReference type="RefSeq" id="XP_018017361.1"/>
    </source>
</evidence>
<dbReference type="OrthoDB" id="9995526at2759"/>